<evidence type="ECO:0000313" key="13">
    <source>
        <dbReference type="Proteomes" id="UP000192343"/>
    </source>
</evidence>
<dbReference type="GO" id="GO:0008677">
    <property type="term" value="F:2-dehydropantoate 2-reductase activity"/>
    <property type="evidence" value="ECO:0007669"/>
    <property type="project" value="UniProtKB-EC"/>
</dbReference>
<dbReference type="InterPro" id="IPR013328">
    <property type="entry name" value="6PGD_dom2"/>
</dbReference>
<evidence type="ECO:0000256" key="8">
    <source>
        <dbReference type="ARBA" id="ARBA00048793"/>
    </source>
</evidence>
<comment type="pathway">
    <text evidence="1 9">Cofactor biosynthesis; (R)-pantothenate biosynthesis; (R)-pantoate from 3-methyl-2-oxobutanoate: step 2/2.</text>
</comment>
<dbReference type="EMBL" id="MWQY01000016">
    <property type="protein sequence ID" value="ORC34050.1"/>
    <property type="molecule type" value="Genomic_DNA"/>
</dbReference>
<evidence type="ECO:0000256" key="4">
    <source>
        <dbReference type="ARBA" id="ARBA00019465"/>
    </source>
</evidence>
<name>A0A1Y1RVJ2_9SPIO</name>
<dbReference type="SUPFAM" id="SSF51735">
    <property type="entry name" value="NAD(P)-binding Rossmann-fold domains"/>
    <property type="match status" value="1"/>
</dbReference>
<evidence type="ECO:0000256" key="1">
    <source>
        <dbReference type="ARBA" id="ARBA00004994"/>
    </source>
</evidence>
<dbReference type="InterPro" id="IPR008927">
    <property type="entry name" value="6-PGluconate_DH-like_C_sf"/>
</dbReference>
<dbReference type="InterPro" id="IPR003710">
    <property type="entry name" value="ApbA"/>
</dbReference>
<dbReference type="InterPro" id="IPR013332">
    <property type="entry name" value="KPR_N"/>
</dbReference>
<evidence type="ECO:0000313" key="12">
    <source>
        <dbReference type="EMBL" id="ORC34050.1"/>
    </source>
</evidence>
<feature type="domain" description="Ketopantoate reductase C-terminal" evidence="11">
    <location>
        <begin position="175"/>
        <end position="299"/>
    </location>
</feature>
<dbReference type="Gene3D" id="3.40.50.720">
    <property type="entry name" value="NAD(P)-binding Rossmann-like Domain"/>
    <property type="match status" value="1"/>
</dbReference>
<keyword evidence="13" id="KW-1185">Reference proteome</keyword>
<proteinExistence type="inferred from homology"/>
<dbReference type="PANTHER" id="PTHR21708">
    <property type="entry name" value="PROBABLE 2-DEHYDROPANTOATE 2-REDUCTASE"/>
    <property type="match status" value="1"/>
</dbReference>
<keyword evidence="9" id="KW-0566">Pantothenate biosynthesis</keyword>
<evidence type="ECO:0000256" key="5">
    <source>
        <dbReference type="ARBA" id="ARBA00022857"/>
    </source>
</evidence>
<comment type="function">
    <text evidence="9">Catalyzes the NADPH-dependent reduction of ketopantoate into pantoic acid.</text>
</comment>
<dbReference type="FunFam" id="1.10.1040.10:FF:000017">
    <property type="entry name" value="2-dehydropantoate 2-reductase"/>
    <property type="match status" value="1"/>
</dbReference>
<dbReference type="SUPFAM" id="SSF48179">
    <property type="entry name" value="6-phosphogluconate dehydrogenase C-terminal domain-like"/>
    <property type="match status" value="1"/>
</dbReference>
<comment type="similarity">
    <text evidence="2 9">Belongs to the ketopantoate reductase family.</text>
</comment>
<comment type="catalytic activity">
    <reaction evidence="8 9">
        <text>(R)-pantoate + NADP(+) = 2-dehydropantoate + NADPH + H(+)</text>
        <dbReference type="Rhea" id="RHEA:16233"/>
        <dbReference type="ChEBI" id="CHEBI:11561"/>
        <dbReference type="ChEBI" id="CHEBI:15378"/>
        <dbReference type="ChEBI" id="CHEBI:15980"/>
        <dbReference type="ChEBI" id="CHEBI:57783"/>
        <dbReference type="ChEBI" id="CHEBI:58349"/>
        <dbReference type="EC" id="1.1.1.169"/>
    </reaction>
</comment>
<protein>
    <recommendedName>
        <fullName evidence="4 9">2-dehydropantoate 2-reductase</fullName>
        <ecNumber evidence="3 9">1.1.1.169</ecNumber>
    </recommendedName>
    <alternativeName>
        <fullName evidence="7 9">Ketopantoate reductase</fullName>
    </alternativeName>
</protein>
<dbReference type="Pfam" id="PF02558">
    <property type="entry name" value="ApbA"/>
    <property type="match status" value="1"/>
</dbReference>
<accession>A0A1Y1RVJ2</accession>
<dbReference type="Pfam" id="PF08546">
    <property type="entry name" value="ApbA_C"/>
    <property type="match status" value="1"/>
</dbReference>
<dbReference type="UniPathway" id="UPA00028">
    <property type="reaction ID" value="UER00004"/>
</dbReference>
<feature type="domain" description="Ketopantoate reductase N-terminal" evidence="10">
    <location>
        <begin position="4"/>
        <end position="146"/>
    </location>
</feature>
<keyword evidence="6 9" id="KW-0560">Oxidoreductase</keyword>
<evidence type="ECO:0000256" key="7">
    <source>
        <dbReference type="ARBA" id="ARBA00032024"/>
    </source>
</evidence>
<dbReference type="RefSeq" id="WP_083051819.1">
    <property type="nucleotide sequence ID" value="NZ_MWQY01000016.1"/>
</dbReference>
<evidence type="ECO:0000256" key="2">
    <source>
        <dbReference type="ARBA" id="ARBA00007870"/>
    </source>
</evidence>
<dbReference type="NCBIfam" id="TIGR00745">
    <property type="entry name" value="apbA_panE"/>
    <property type="match status" value="1"/>
</dbReference>
<dbReference type="PANTHER" id="PTHR21708:SF26">
    <property type="entry name" value="2-DEHYDROPANTOATE 2-REDUCTASE"/>
    <property type="match status" value="1"/>
</dbReference>
<evidence type="ECO:0000259" key="10">
    <source>
        <dbReference type="Pfam" id="PF02558"/>
    </source>
</evidence>
<evidence type="ECO:0000256" key="9">
    <source>
        <dbReference type="RuleBase" id="RU362068"/>
    </source>
</evidence>
<dbReference type="AlphaFoldDB" id="A0A1Y1RVJ2"/>
<dbReference type="EC" id="1.1.1.169" evidence="3 9"/>
<reference evidence="12 13" key="1">
    <citation type="submission" date="2017-03" db="EMBL/GenBank/DDBJ databases">
        <title>Draft Genome sequence of Marispirochaeta sp. strain JC444.</title>
        <authorList>
            <person name="Shivani Y."/>
            <person name="Subhash Y."/>
            <person name="Sasikala C."/>
            <person name="Ramana C."/>
        </authorList>
    </citation>
    <scope>NUCLEOTIDE SEQUENCE [LARGE SCALE GENOMIC DNA]</scope>
    <source>
        <strain evidence="12 13">JC444</strain>
    </source>
</reference>
<dbReference type="InterPro" id="IPR013752">
    <property type="entry name" value="KPA_reductase"/>
</dbReference>
<dbReference type="OrthoDB" id="9793586at2"/>
<sequence>MNSIAVIGAGALGLLYGAPLATLLKDKLFFIAEGDRVRRINETVYSINGKEHRFQAFSPDQLGEKPDIVLVAVKNHHLESIVPLLDALLEEGTLVVSVLNGIDSERFIEERFPQAKVLYSVAVGMDAVKEGNSLNYSNPGKLLLGTKNNDSRDGDLNELTALLDTAGIPWDVPEDIIRSLWWKWMINIGMNQVSAVTGAPYGVFHADKTVQALMEDAMLETVRVAKAEGVDLRDEDVPAWYSIMNKLGPEGKTSMLQDVEARRKTEVEAFAGKLMERAKKHSIPVPVNQTLFRIIKMKELLYLT</sequence>
<dbReference type="InterPro" id="IPR051402">
    <property type="entry name" value="KPR-Related"/>
</dbReference>
<dbReference type="Proteomes" id="UP000192343">
    <property type="component" value="Unassembled WGS sequence"/>
</dbReference>
<keyword evidence="5 9" id="KW-0521">NADP</keyword>
<evidence type="ECO:0000259" key="11">
    <source>
        <dbReference type="Pfam" id="PF08546"/>
    </source>
</evidence>
<gene>
    <name evidence="12" type="ORF">B4O97_14285</name>
</gene>
<evidence type="ECO:0000256" key="6">
    <source>
        <dbReference type="ARBA" id="ARBA00023002"/>
    </source>
</evidence>
<dbReference type="Gene3D" id="1.10.1040.10">
    <property type="entry name" value="N-(1-d-carboxylethyl)-l-norvaline Dehydrogenase, domain 2"/>
    <property type="match status" value="1"/>
</dbReference>
<dbReference type="GO" id="GO:0005737">
    <property type="term" value="C:cytoplasm"/>
    <property type="evidence" value="ECO:0007669"/>
    <property type="project" value="TreeGrafter"/>
</dbReference>
<evidence type="ECO:0000256" key="3">
    <source>
        <dbReference type="ARBA" id="ARBA00013014"/>
    </source>
</evidence>
<dbReference type="InterPro" id="IPR036291">
    <property type="entry name" value="NAD(P)-bd_dom_sf"/>
</dbReference>
<dbReference type="GO" id="GO:0015940">
    <property type="term" value="P:pantothenate biosynthetic process"/>
    <property type="evidence" value="ECO:0007669"/>
    <property type="project" value="UniProtKB-UniPathway"/>
</dbReference>
<comment type="caution">
    <text evidence="12">The sequence shown here is derived from an EMBL/GenBank/DDBJ whole genome shotgun (WGS) entry which is preliminary data.</text>
</comment>
<dbReference type="STRING" id="1963862.B4O97_14285"/>
<organism evidence="12 13">
    <name type="scientific">Marispirochaeta aestuarii</name>
    <dbReference type="NCBI Taxonomy" id="1963862"/>
    <lineage>
        <taxon>Bacteria</taxon>
        <taxon>Pseudomonadati</taxon>
        <taxon>Spirochaetota</taxon>
        <taxon>Spirochaetia</taxon>
        <taxon>Spirochaetales</taxon>
        <taxon>Spirochaetaceae</taxon>
        <taxon>Marispirochaeta</taxon>
    </lineage>
</organism>